<keyword evidence="1" id="KW-0393">Immunoglobulin domain</keyword>
<dbReference type="STRING" id="7719.ENSCINP00000034575"/>
<organism evidence="4 5">
    <name type="scientific">Ciona intestinalis</name>
    <name type="common">Transparent sea squirt</name>
    <name type="synonym">Ascidia intestinalis</name>
    <dbReference type="NCBI Taxonomy" id="7719"/>
    <lineage>
        <taxon>Eukaryota</taxon>
        <taxon>Metazoa</taxon>
        <taxon>Chordata</taxon>
        <taxon>Tunicata</taxon>
        <taxon>Ascidiacea</taxon>
        <taxon>Phlebobranchia</taxon>
        <taxon>Cionidae</taxon>
        <taxon>Ciona</taxon>
    </lineage>
</organism>
<evidence type="ECO:0000313" key="4">
    <source>
        <dbReference type="Ensembl" id="ENSCINP00000034575.1"/>
    </source>
</evidence>
<evidence type="ECO:0000256" key="2">
    <source>
        <dbReference type="SAM" id="MobiDB-lite"/>
    </source>
</evidence>
<dbReference type="Pfam" id="PF00041">
    <property type="entry name" value="fn3"/>
    <property type="match status" value="2"/>
</dbReference>
<dbReference type="InterPro" id="IPR003961">
    <property type="entry name" value="FN3_dom"/>
</dbReference>
<dbReference type="CDD" id="cd00063">
    <property type="entry name" value="FN3"/>
    <property type="match status" value="2"/>
</dbReference>
<dbReference type="PANTHER" id="PTHR14340">
    <property type="entry name" value="MICROFIBRIL-ASSOCIATED GLYCOPROTEIN 3"/>
    <property type="match status" value="1"/>
</dbReference>
<dbReference type="Gene3D" id="2.60.40.10">
    <property type="entry name" value="Immunoglobulins"/>
    <property type="match status" value="2"/>
</dbReference>
<dbReference type="SUPFAM" id="SSF49265">
    <property type="entry name" value="Fibronectin type III"/>
    <property type="match status" value="1"/>
</dbReference>
<proteinExistence type="predicted"/>
<dbReference type="OMA" id="RSADTEC"/>
<dbReference type="PROSITE" id="PS50853">
    <property type="entry name" value="FN3"/>
    <property type="match status" value="2"/>
</dbReference>
<feature type="domain" description="Fibronectin type-III" evidence="3">
    <location>
        <begin position="97"/>
        <end position="192"/>
    </location>
</feature>
<reference evidence="4" key="4">
    <citation type="submission" date="2025-09" db="UniProtKB">
        <authorList>
            <consortium name="Ensembl"/>
        </authorList>
    </citation>
    <scope>IDENTIFICATION</scope>
</reference>
<dbReference type="GO" id="GO:0030017">
    <property type="term" value="C:sarcomere"/>
    <property type="evidence" value="ECO:0007669"/>
    <property type="project" value="UniProtKB-ARBA"/>
</dbReference>
<dbReference type="Proteomes" id="UP000008144">
    <property type="component" value="Chromosome 3"/>
</dbReference>
<dbReference type="InterPro" id="IPR013783">
    <property type="entry name" value="Ig-like_fold"/>
</dbReference>
<reference evidence="4" key="3">
    <citation type="submission" date="2025-08" db="UniProtKB">
        <authorList>
            <consortium name="Ensembl"/>
        </authorList>
    </citation>
    <scope>IDENTIFICATION</scope>
</reference>
<dbReference type="FunFam" id="2.60.40.10:FF:000056">
    <property type="entry name" value="twitchin isoform X4"/>
    <property type="match status" value="1"/>
</dbReference>
<dbReference type="Ensembl" id="ENSCINT00000035113.1">
    <property type="protein sequence ID" value="ENSCINP00000034575.1"/>
    <property type="gene ID" value="ENSCING00000023663.1"/>
</dbReference>
<dbReference type="HOGENOM" id="CLU_1329043_0_0_1"/>
<evidence type="ECO:0000259" key="3">
    <source>
        <dbReference type="PROSITE" id="PS50853"/>
    </source>
</evidence>
<dbReference type="AlphaFoldDB" id="H2XY41"/>
<dbReference type="InParanoid" id="H2XY41"/>
<sequence length="207" mass="22885">MVTATNDSITIQWNKVTSDGGSPLLGYYVEKRKKGTSSWNRCNPDQPCTDSQFTANNLRQDIEYEFRVFAVNKAGESDPSRASRPISASEPVDPPGEPSDIKLTDSTNTSLSFAWKGTDVHGGGDLLGYDIELKEEGSDKWQKYNDSHISGTSFTARGLKQGCSYHVRIRSVNVGSYSKYYQYKGSFIAQEIHAAPAFKMTSELETA</sequence>
<dbReference type="PANTHER" id="PTHR14340:SF9">
    <property type="entry name" value="FIBRONECTIN TYPE-III DOMAIN-CONTAINING PROTEIN"/>
    <property type="match status" value="1"/>
</dbReference>
<dbReference type="EMBL" id="EAAA01001834">
    <property type="status" value="NOT_ANNOTATED_CDS"/>
    <property type="molecule type" value="Genomic_DNA"/>
</dbReference>
<reference evidence="5" key="1">
    <citation type="journal article" date="2002" name="Science">
        <title>The draft genome of Ciona intestinalis: insights into chordate and vertebrate origins.</title>
        <authorList>
            <person name="Dehal P."/>
            <person name="Satou Y."/>
            <person name="Campbell R.K."/>
            <person name="Chapman J."/>
            <person name="Degnan B."/>
            <person name="De Tomaso A."/>
            <person name="Davidson B."/>
            <person name="Di Gregorio A."/>
            <person name="Gelpke M."/>
            <person name="Goodstein D.M."/>
            <person name="Harafuji N."/>
            <person name="Hastings K.E."/>
            <person name="Ho I."/>
            <person name="Hotta K."/>
            <person name="Huang W."/>
            <person name="Kawashima T."/>
            <person name="Lemaire P."/>
            <person name="Martinez D."/>
            <person name="Meinertzhagen I.A."/>
            <person name="Necula S."/>
            <person name="Nonaka M."/>
            <person name="Putnam N."/>
            <person name="Rash S."/>
            <person name="Saiga H."/>
            <person name="Satake M."/>
            <person name="Terry A."/>
            <person name="Yamada L."/>
            <person name="Wang H.G."/>
            <person name="Awazu S."/>
            <person name="Azumi K."/>
            <person name="Boore J."/>
            <person name="Branno M."/>
            <person name="Chin-Bow S."/>
            <person name="DeSantis R."/>
            <person name="Doyle S."/>
            <person name="Francino P."/>
            <person name="Keys D.N."/>
            <person name="Haga S."/>
            <person name="Hayashi H."/>
            <person name="Hino K."/>
            <person name="Imai K.S."/>
            <person name="Inaba K."/>
            <person name="Kano S."/>
            <person name="Kobayashi K."/>
            <person name="Kobayashi M."/>
            <person name="Lee B.I."/>
            <person name="Makabe K.W."/>
            <person name="Manohar C."/>
            <person name="Matassi G."/>
            <person name="Medina M."/>
            <person name="Mochizuki Y."/>
            <person name="Mount S."/>
            <person name="Morishita T."/>
            <person name="Miura S."/>
            <person name="Nakayama A."/>
            <person name="Nishizaka S."/>
            <person name="Nomoto H."/>
            <person name="Ohta F."/>
            <person name="Oishi K."/>
            <person name="Rigoutsos I."/>
            <person name="Sano M."/>
            <person name="Sasaki A."/>
            <person name="Sasakura Y."/>
            <person name="Shoguchi E."/>
            <person name="Shin-i T."/>
            <person name="Spagnuolo A."/>
            <person name="Stainier D."/>
            <person name="Suzuki M.M."/>
            <person name="Tassy O."/>
            <person name="Takatori N."/>
            <person name="Tokuoka M."/>
            <person name="Yagi K."/>
            <person name="Yoshizaki F."/>
            <person name="Wada S."/>
            <person name="Zhang C."/>
            <person name="Hyatt P.D."/>
            <person name="Larimer F."/>
            <person name="Detter C."/>
            <person name="Doggett N."/>
            <person name="Glavina T."/>
            <person name="Hawkins T."/>
            <person name="Richardson P."/>
            <person name="Lucas S."/>
            <person name="Kohara Y."/>
            <person name="Levine M."/>
            <person name="Satoh N."/>
            <person name="Rokhsar D.S."/>
        </authorList>
    </citation>
    <scope>NUCLEOTIDE SEQUENCE [LARGE SCALE GENOMIC DNA]</scope>
</reference>
<dbReference type="PRINTS" id="PR00014">
    <property type="entry name" value="FNTYPEIII"/>
</dbReference>
<keyword evidence="5" id="KW-1185">Reference proteome</keyword>
<feature type="region of interest" description="Disordered" evidence="2">
    <location>
        <begin position="76"/>
        <end position="105"/>
    </location>
</feature>
<dbReference type="InterPro" id="IPR036116">
    <property type="entry name" value="FN3_sf"/>
</dbReference>
<reference evidence="4" key="2">
    <citation type="journal article" date="2008" name="Genome Biol.">
        <title>Improved genome assembly and evidence-based global gene model set for the chordate Ciona intestinalis: new insight into intron and operon populations.</title>
        <authorList>
            <person name="Satou Y."/>
            <person name="Mineta K."/>
            <person name="Ogasawara M."/>
            <person name="Sasakura Y."/>
            <person name="Shoguchi E."/>
            <person name="Ueno K."/>
            <person name="Yamada L."/>
            <person name="Matsumoto J."/>
            <person name="Wasserscheid J."/>
            <person name="Dewar K."/>
            <person name="Wiley G.B."/>
            <person name="Macmil S.L."/>
            <person name="Roe B.A."/>
            <person name="Zeller R.W."/>
            <person name="Hastings K.E."/>
            <person name="Lemaire P."/>
            <person name="Lindquist E."/>
            <person name="Endo T."/>
            <person name="Hotta K."/>
            <person name="Inaba K."/>
        </authorList>
    </citation>
    <scope>NUCLEOTIDE SEQUENCE [LARGE SCALE GENOMIC DNA]</scope>
    <source>
        <strain evidence="4">wild type</strain>
    </source>
</reference>
<name>H2XY41_CIOIN</name>
<protein>
    <recommendedName>
        <fullName evidence="3">Fibronectin type-III domain-containing protein</fullName>
    </recommendedName>
</protein>
<evidence type="ECO:0000313" key="5">
    <source>
        <dbReference type="Proteomes" id="UP000008144"/>
    </source>
</evidence>
<feature type="domain" description="Fibronectin type-III" evidence="3">
    <location>
        <begin position="1"/>
        <end position="91"/>
    </location>
</feature>
<dbReference type="GeneTree" id="ENSGT00940000160123"/>
<dbReference type="SMART" id="SM00060">
    <property type="entry name" value="FN3"/>
    <property type="match status" value="2"/>
</dbReference>
<evidence type="ECO:0000256" key="1">
    <source>
        <dbReference type="ARBA" id="ARBA00023319"/>
    </source>
</evidence>
<accession>H2XY41</accession>